<dbReference type="OrthoDB" id="5857557at2759"/>
<protein>
    <submittedName>
        <fullName evidence="1">Uncharacterized protein</fullName>
    </submittedName>
</protein>
<reference evidence="1 2" key="1">
    <citation type="submission" date="2013-12" db="EMBL/GenBank/DDBJ databases">
        <title>Draft genome of the parsitic nematode Ancylostoma duodenale.</title>
        <authorList>
            <person name="Mitreva M."/>
        </authorList>
    </citation>
    <scope>NUCLEOTIDE SEQUENCE [LARGE SCALE GENOMIC DNA]</scope>
    <source>
        <strain evidence="1 2">Zhejiang</strain>
    </source>
</reference>
<sequence length="90" mass="10403">MRRIPRFHTRYRQFTVFDYEPTLTDTSQTRRNLLQDRKRADLKSAPSLEQCLLNSDFSSSRQMASTPIAGPSSQILFSFDTADVKKSRGE</sequence>
<gene>
    <name evidence="1" type="ORF">ANCDUO_05916</name>
</gene>
<accession>A0A0C2H2W8</accession>
<dbReference type="EMBL" id="KN728435">
    <property type="protein sequence ID" value="KIH63781.1"/>
    <property type="molecule type" value="Genomic_DNA"/>
</dbReference>
<keyword evidence="2" id="KW-1185">Reference proteome</keyword>
<name>A0A0C2H2W8_9BILA</name>
<dbReference type="Proteomes" id="UP000054047">
    <property type="component" value="Unassembled WGS sequence"/>
</dbReference>
<dbReference type="AlphaFoldDB" id="A0A0C2H2W8"/>
<proteinExistence type="predicted"/>
<evidence type="ECO:0000313" key="2">
    <source>
        <dbReference type="Proteomes" id="UP000054047"/>
    </source>
</evidence>
<organism evidence="1 2">
    <name type="scientific">Ancylostoma duodenale</name>
    <dbReference type="NCBI Taxonomy" id="51022"/>
    <lineage>
        <taxon>Eukaryota</taxon>
        <taxon>Metazoa</taxon>
        <taxon>Ecdysozoa</taxon>
        <taxon>Nematoda</taxon>
        <taxon>Chromadorea</taxon>
        <taxon>Rhabditida</taxon>
        <taxon>Rhabditina</taxon>
        <taxon>Rhabditomorpha</taxon>
        <taxon>Strongyloidea</taxon>
        <taxon>Ancylostomatidae</taxon>
        <taxon>Ancylostomatinae</taxon>
        <taxon>Ancylostoma</taxon>
    </lineage>
</organism>
<evidence type="ECO:0000313" key="1">
    <source>
        <dbReference type="EMBL" id="KIH63781.1"/>
    </source>
</evidence>